<dbReference type="AlphaFoldDB" id="A0A5B7HAC7"/>
<name>A0A5B7HAC7_PORTR</name>
<evidence type="ECO:0000256" key="1">
    <source>
        <dbReference type="SAM" id="MobiDB-lite"/>
    </source>
</evidence>
<evidence type="ECO:0000313" key="3">
    <source>
        <dbReference type="Proteomes" id="UP000324222"/>
    </source>
</evidence>
<feature type="compositionally biased region" description="Polar residues" evidence="1">
    <location>
        <begin position="65"/>
        <end position="74"/>
    </location>
</feature>
<accession>A0A5B7HAC7</accession>
<keyword evidence="3" id="KW-1185">Reference proteome</keyword>
<sequence>MPPPPTPCTSPNDANSPPWAIMFEAISELCDEINELKDKDKSAYDEQQGMLGADAAPRGCEGSQGDANTSNNASHCHEPGFSGFNAGRD</sequence>
<comment type="caution">
    <text evidence="2">The sequence shown here is derived from an EMBL/GenBank/DDBJ whole genome shotgun (WGS) entry which is preliminary data.</text>
</comment>
<proteinExistence type="predicted"/>
<protein>
    <submittedName>
        <fullName evidence="2">Uncharacterized protein</fullName>
    </submittedName>
</protein>
<dbReference type="EMBL" id="VSRR010025800">
    <property type="protein sequence ID" value="MPC67133.1"/>
    <property type="molecule type" value="Genomic_DNA"/>
</dbReference>
<gene>
    <name evidence="2" type="ORF">E2C01_061299</name>
</gene>
<reference evidence="2 3" key="1">
    <citation type="submission" date="2019-05" db="EMBL/GenBank/DDBJ databases">
        <title>Another draft genome of Portunus trituberculatus and its Hox gene families provides insights of decapod evolution.</title>
        <authorList>
            <person name="Jeong J.-H."/>
            <person name="Song I."/>
            <person name="Kim S."/>
            <person name="Choi T."/>
            <person name="Kim D."/>
            <person name="Ryu S."/>
            <person name="Kim W."/>
        </authorList>
    </citation>
    <scope>NUCLEOTIDE SEQUENCE [LARGE SCALE GENOMIC DNA]</scope>
    <source>
        <tissue evidence="2">Muscle</tissue>
    </source>
</reference>
<feature type="region of interest" description="Disordered" evidence="1">
    <location>
        <begin position="53"/>
        <end position="89"/>
    </location>
</feature>
<organism evidence="2 3">
    <name type="scientific">Portunus trituberculatus</name>
    <name type="common">Swimming crab</name>
    <name type="synonym">Neptunus trituberculatus</name>
    <dbReference type="NCBI Taxonomy" id="210409"/>
    <lineage>
        <taxon>Eukaryota</taxon>
        <taxon>Metazoa</taxon>
        <taxon>Ecdysozoa</taxon>
        <taxon>Arthropoda</taxon>
        <taxon>Crustacea</taxon>
        <taxon>Multicrustacea</taxon>
        <taxon>Malacostraca</taxon>
        <taxon>Eumalacostraca</taxon>
        <taxon>Eucarida</taxon>
        <taxon>Decapoda</taxon>
        <taxon>Pleocyemata</taxon>
        <taxon>Brachyura</taxon>
        <taxon>Eubrachyura</taxon>
        <taxon>Portunoidea</taxon>
        <taxon>Portunidae</taxon>
        <taxon>Portuninae</taxon>
        <taxon>Portunus</taxon>
    </lineage>
</organism>
<dbReference type="Proteomes" id="UP000324222">
    <property type="component" value="Unassembled WGS sequence"/>
</dbReference>
<evidence type="ECO:0000313" key="2">
    <source>
        <dbReference type="EMBL" id="MPC67133.1"/>
    </source>
</evidence>